<dbReference type="GeneID" id="70229804"/>
<sequence length="209" mass="24373">MERGLGVFVDLIMGKEKHLDDLEKKHPDLANRFRTLRGQLAIPADLWNSSSTSLIPHEIWVRYRQMAYDDLIDLIVKIRSETEFDDFLFVQLGKEVMGFGKYGPFVLNNISRYRCDAFLIQKDRIHDQQLTDLTLEDLQKQAKYLDLRADDGMKFLLNWVWDTIKGPCLHALGSENSPEAGSLPHVEWVFRACRKFERTTAFDIVVYTF</sequence>
<protein>
    <submittedName>
        <fullName evidence="1">Uncharacterized protein</fullName>
    </submittedName>
</protein>
<reference evidence="1" key="1">
    <citation type="journal article" date="2021" name="Nat. Commun.">
        <title>Genetic determinants of endophytism in the Arabidopsis root mycobiome.</title>
        <authorList>
            <person name="Mesny F."/>
            <person name="Miyauchi S."/>
            <person name="Thiergart T."/>
            <person name="Pickel B."/>
            <person name="Atanasova L."/>
            <person name="Karlsson M."/>
            <person name="Huettel B."/>
            <person name="Barry K.W."/>
            <person name="Haridas S."/>
            <person name="Chen C."/>
            <person name="Bauer D."/>
            <person name="Andreopoulos W."/>
            <person name="Pangilinan J."/>
            <person name="LaButti K."/>
            <person name="Riley R."/>
            <person name="Lipzen A."/>
            <person name="Clum A."/>
            <person name="Drula E."/>
            <person name="Henrissat B."/>
            <person name="Kohler A."/>
            <person name="Grigoriev I.V."/>
            <person name="Martin F.M."/>
            <person name="Hacquard S."/>
        </authorList>
    </citation>
    <scope>NUCLEOTIDE SEQUENCE</scope>
    <source>
        <strain evidence="1">MPI-CAGE-AT-0023</strain>
    </source>
</reference>
<name>A0A9P9GL87_FUSRE</name>
<gene>
    <name evidence="1" type="ORF">BKA55DRAFT_692956</name>
</gene>
<comment type="caution">
    <text evidence="1">The sequence shown here is derived from an EMBL/GenBank/DDBJ whole genome shotgun (WGS) entry which is preliminary data.</text>
</comment>
<dbReference type="EMBL" id="JAGMUX010000013">
    <property type="protein sequence ID" value="KAH7240713.1"/>
    <property type="molecule type" value="Genomic_DNA"/>
</dbReference>
<proteinExistence type="predicted"/>
<evidence type="ECO:0000313" key="1">
    <source>
        <dbReference type="EMBL" id="KAH7240713.1"/>
    </source>
</evidence>
<dbReference type="RefSeq" id="XP_046046227.1">
    <property type="nucleotide sequence ID" value="XM_046199850.1"/>
</dbReference>
<keyword evidence="2" id="KW-1185">Reference proteome</keyword>
<dbReference type="AlphaFoldDB" id="A0A9P9GL87"/>
<dbReference type="Proteomes" id="UP000720189">
    <property type="component" value="Unassembled WGS sequence"/>
</dbReference>
<organism evidence="1 2">
    <name type="scientific">Fusarium redolens</name>
    <dbReference type="NCBI Taxonomy" id="48865"/>
    <lineage>
        <taxon>Eukaryota</taxon>
        <taxon>Fungi</taxon>
        <taxon>Dikarya</taxon>
        <taxon>Ascomycota</taxon>
        <taxon>Pezizomycotina</taxon>
        <taxon>Sordariomycetes</taxon>
        <taxon>Hypocreomycetidae</taxon>
        <taxon>Hypocreales</taxon>
        <taxon>Nectriaceae</taxon>
        <taxon>Fusarium</taxon>
        <taxon>Fusarium redolens species complex</taxon>
    </lineage>
</organism>
<evidence type="ECO:0000313" key="2">
    <source>
        <dbReference type="Proteomes" id="UP000720189"/>
    </source>
</evidence>
<dbReference type="OrthoDB" id="9991317at2759"/>
<accession>A0A9P9GL87</accession>